<sequence length="134" mass="15534">MTIALHCLGLALTPRFYDKNYLSTKASGGIPRKPPNEDKEVTNGVIEAFKRISENEEEAQMLRAQYARFHMKKGFYSRPEAQIDAVTTDPIDWWFSESYKEGPSKKWDMNLESAYLEASASRMEDMQWENLDED</sequence>
<gene>
    <name evidence="1" type="ORF">CTI12_AA313500</name>
</gene>
<comment type="caution">
    <text evidence="1">The sequence shown here is derived from an EMBL/GenBank/DDBJ whole genome shotgun (WGS) entry which is preliminary data.</text>
</comment>
<accession>A0A2U1N368</accession>
<keyword evidence="2" id="KW-1185">Reference proteome</keyword>
<proteinExistence type="predicted"/>
<dbReference type="OrthoDB" id="2017576at2759"/>
<protein>
    <submittedName>
        <fullName evidence="1">HAT dimerization domain, Ribonuclease H-like domain protein</fullName>
    </submittedName>
</protein>
<reference evidence="1 2" key="1">
    <citation type="journal article" date="2018" name="Mol. Plant">
        <title>The genome of Artemisia annua provides insight into the evolution of Asteraceae family and artemisinin biosynthesis.</title>
        <authorList>
            <person name="Shen Q."/>
            <person name="Zhang L."/>
            <person name="Liao Z."/>
            <person name="Wang S."/>
            <person name="Yan T."/>
            <person name="Shi P."/>
            <person name="Liu M."/>
            <person name="Fu X."/>
            <person name="Pan Q."/>
            <person name="Wang Y."/>
            <person name="Lv Z."/>
            <person name="Lu X."/>
            <person name="Zhang F."/>
            <person name="Jiang W."/>
            <person name="Ma Y."/>
            <person name="Chen M."/>
            <person name="Hao X."/>
            <person name="Li L."/>
            <person name="Tang Y."/>
            <person name="Lv G."/>
            <person name="Zhou Y."/>
            <person name="Sun X."/>
            <person name="Brodelius P.E."/>
            <person name="Rose J.K.C."/>
            <person name="Tang K."/>
        </authorList>
    </citation>
    <scope>NUCLEOTIDE SEQUENCE [LARGE SCALE GENOMIC DNA]</scope>
    <source>
        <strain evidence="2">cv. Huhao1</strain>
        <tissue evidence="1">Leaf</tissue>
    </source>
</reference>
<organism evidence="1 2">
    <name type="scientific">Artemisia annua</name>
    <name type="common">Sweet wormwood</name>
    <dbReference type="NCBI Taxonomy" id="35608"/>
    <lineage>
        <taxon>Eukaryota</taxon>
        <taxon>Viridiplantae</taxon>
        <taxon>Streptophyta</taxon>
        <taxon>Embryophyta</taxon>
        <taxon>Tracheophyta</taxon>
        <taxon>Spermatophyta</taxon>
        <taxon>Magnoliopsida</taxon>
        <taxon>eudicotyledons</taxon>
        <taxon>Gunneridae</taxon>
        <taxon>Pentapetalae</taxon>
        <taxon>asterids</taxon>
        <taxon>campanulids</taxon>
        <taxon>Asterales</taxon>
        <taxon>Asteraceae</taxon>
        <taxon>Asteroideae</taxon>
        <taxon>Anthemideae</taxon>
        <taxon>Artemisiinae</taxon>
        <taxon>Artemisia</taxon>
    </lineage>
</organism>
<evidence type="ECO:0000313" key="2">
    <source>
        <dbReference type="Proteomes" id="UP000245207"/>
    </source>
</evidence>
<name>A0A2U1N368_ARTAN</name>
<dbReference type="EMBL" id="PKPP01003737">
    <property type="protein sequence ID" value="PWA67916.1"/>
    <property type="molecule type" value="Genomic_DNA"/>
</dbReference>
<dbReference type="Proteomes" id="UP000245207">
    <property type="component" value="Unassembled WGS sequence"/>
</dbReference>
<dbReference type="AlphaFoldDB" id="A0A2U1N368"/>
<evidence type="ECO:0000313" key="1">
    <source>
        <dbReference type="EMBL" id="PWA67916.1"/>
    </source>
</evidence>